<feature type="domain" description="LysR substrate-binding" evidence="2">
    <location>
        <begin position="28"/>
        <end position="163"/>
    </location>
</feature>
<dbReference type="InterPro" id="IPR005119">
    <property type="entry name" value="LysR_subst-bd"/>
</dbReference>
<dbReference type="CDD" id="cd05466">
    <property type="entry name" value="PBP2_LTTR_substrate"/>
    <property type="match status" value="1"/>
</dbReference>
<dbReference type="EMBL" id="JAHWXH010000001">
    <property type="protein sequence ID" value="MDS0244290.1"/>
    <property type="molecule type" value="Genomic_DNA"/>
</dbReference>
<dbReference type="RefSeq" id="WP_343823603.1">
    <property type="nucleotide sequence ID" value="NZ_BAAAGR010000001.1"/>
</dbReference>
<dbReference type="AlphaFoldDB" id="A0AAJ2HB35"/>
<dbReference type="Gene3D" id="3.40.190.290">
    <property type="match status" value="1"/>
</dbReference>
<protein>
    <submittedName>
        <fullName evidence="3">LysR family transcriptional regulator substrate-binding protein</fullName>
    </submittedName>
</protein>
<organism evidence="3 4">
    <name type="scientific">Microbacterium aurantiacum</name>
    <dbReference type="NCBI Taxonomy" id="162393"/>
    <lineage>
        <taxon>Bacteria</taxon>
        <taxon>Bacillati</taxon>
        <taxon>Actinomycetota</taxon>
        <taxon>Actinomycetes</taxon>
        <taxon>Micrococcales</taxon>
        <taxon>Microbacteriaceae</taxon>
        <taxon>Microbacterium</taxon>
    </lineage>
</organism>
<name>A0AAJ2HB35_9MICO</name>
<dbReference type="GO" id="GO:0005829">
    <property type="term" value="C:cytosol"/>
    <property type="evidence" value="ECO:0007669"/>
    <property type="project" value="TreeGrafter"/>
</dbReference>
<proteinExistence type="predicted"/>
<gene>
    <name evidence="3" type="ORF">KZC50_01540</name>
</gene>
<dbReference type="SUPFAM" id="SSF53850">
    <property type="entry name" value="Periplasmic binding protein-like II"/>
    <property type="match status" value="1"/>
</dbReference>
<comment type="caution">
    <text evidence="3">The sequence shown here is derived from an EMBL/GenBank/DDBJ whole genome shotgun (WGS) entry which is preliminary data.</text>
</comment>
<reference evidence="3 4" key="1">
    <citation type="submission" date="2021-06" db="EMBL/GenBank/DDBJ databases">
        <title>Genome-based taxonomic framework of Microbacterium strains isolated from marine environment, the description of four new species and reclassification of four preexisting species.</title>
        <authorList>
            <person name="Lee S.D."/>
            <person name="Kim S.-M."/>
            <person name="Byeon Y.-S."/>
            <person name="Yang H.L."/>
            <person name="Kim I.S."/>
        </authorList>
    </citation>
    <scope>NUCLEOTIDE SEQUENCE [LARGE SCALE GENOMIC DNA]</scope>
    <source>
        <strain evidence="3 4">KACC 20514</strain>
    </source>
</reference>
<feature type="compositionally biased region" description="Low complexity" evidence="1">
    <location>
        <begin position="14"/>
        <end position="25"/>
    </location>
</feature>
<feature type="compositionally biased region" description="Basic residues" evidence="1">
    <location>
        <begin position="1"/>
        <end position="10"/>
    </location>
</feature>
<sequence length="168" mass="17384">MGDGHRRARGGRPPGSADRAAAGAEQRGHHDGHPLTPLGSELFVLVTSVPAARPAGSTITAREVVDRPLCLFDPLLRARMLLDDACAGVGVVLRPVVETNSVEGLIAVARSGVADAVVPASTVAEGWPDLRVAAINDPEIRLPIALARLADEPRPPVVAVIEALVGGR</sequence>
<dbReference type="Pfam" id="PF03466">
    <property type="entry name" value="LysR_substrate"/>
    <property type="match status" value="1"/>
</dbReference>
<feature type="region of interest" description="Disordered" evidence="1">
    <location>
        <begin position="1"/>
        <end position="33"/>
    </location>
</feature>
<dbReference type="PANTHER" id="PTHR30419">
    <property type="entry name" value="HTH-TYPE TRANSCRIPTIONAL REGULATOR YBHD"/>
    <property type="match status" value="1"/>
</dbReference>
<evidence type="ECO:0000313" key="3">
    <source>
        <dbReference type="EMBL" id="MDS0244290.1"/>
    </source>
</evidence>
<dbReference type="GO" id="GO:0006355">
    <property type="term" value="P:regulation of DNA-templated transcription"/>
    <property type="evidence" value="ECO:0007669"/>
    <property type="project" value="TreeGrafter"/>
</dbReference>
<evidence type="ECO:0000256" key="1">
    <source>
        <dbReference type="SAM" id="MobiDB-lite"/>
    </source>
</evidence>
<evidence type="ECO:0000259" key="2">
    <source>
        <dbReference type="Pfam" id="PF03466"/>
    </source>
</evidence>
<accession>A0AAJ2HB35</accession>
<evidence type="ECO:0000313" key="4">
    <source>
        <dbReference type="Proteomes" id="UP001183582"/>
    </source>
</evidence>
<dbReference type="Proteomes" id="UP001183582">
    <property type="component" value="Unassembled WGS sequence"/>
</dbReference>
<dbReference type="InterPro" id="IPR050950">
    <property type="entry name" value="HTH-type_LysR_regulators"/>
</dbReference>